<evidence type="ECO:0000313" key="3">
    <source>
        <dbReference type="Proteomes" id="UP000184520"/>
    </source>
</evidence>
<sequence>MQDYEQKQPSRISFKFDITSFIGLCGAMYLAYSVHVKNVENTQKVNALLQKYEQTLDAAIAGDKVTLARYQANVEKILNSLTPEERKLMLSLLTTNNVKN</sequence>
<evidence type="ECO:0000256" key="1">
    <source>
        <dbReference type="SAM" id="Phobius"/>
    </source>
</evidence>
<feature type="transmembrane region" description="Helical" evidence="1">
    <location>
        <begin position="12"/>
        <end position="32"/>
    </location>
</feature>
<organism evidence="2 3">
    <name type="scientific">Marisediminitalea aggregata</name>
    <dbReference type="NCBI Taxonomy" id="634436"/>
    <lineage>
        <taxon>Bacteria</taxon>
        <taxon>Pseudomonadati</taxon>
        <taxon>Pseudomonadota</taxon>
        <taxon>Gammaproteobacteria</taxon>
        <taxon>Alteromonadales</taxon>
        <taxon>Alteromonadaceae</taxon>
        <taxon>Marisediminitalea</taxon>
    </lineage>
</organism>
<dbReference type="Proteomes" id="UP000184520">
    <property type="component" value="Unassembled WGS sequence"/>
</dbReference>
<keyword evidence="1" id="KW-1133">Transmembrane helix</keyword>
<dbReference type="AlphaFoldDB" id="A0A1M5JHL9"/>
<dbReference type="EMBL" id="FQWD01000003">
    <property type="protein sequence ID" value="SHG40008.1"/>
    <property type="molecule type" value="Genomic_DNA"/>
</dbReference>
<name>A0A1M5JHL9_9ALTE</name>
<dbReference type="STRING" id="634436.SAMN05216361_2100"/>
<evidence type="ECO:0000313" key="2">
    <source>
        <dbReference type="EMBL" id="SHG40008.1"/>
    </source>
</evidence>
<protein>
    <submittedName>
        <fullName evidence="2">Uncharacterized protein</fullName>
    </submittedName>
</protein>
<accession>A0A1M5JHL9</accession>
<gene>
    <name evidence="2" type="ORF">SAMN05216361_2100</name>
</gene>
<keyword evidence="3" id="KW-1185">Reference proteome</keyword>
<proteinExistence type="predicted"/>
<reference evidence="3" key="1">
    <citation type="submission" date="2016-11" db="EMBL/GenBank/DDBJ databases">
        <authorList>
            <person name="Varghese N."/>
            <person name="Submissions S."/>
        </authorList>
    </citation>
    <scope>NUCLEOTIDE SEQUENCE [LARGE SCALE GENOMIC DNA]</scope>
    <source>
        <strain evidence="3">CGMCC 1.8995</strain>
    </source>
</reference>
<keyword evidence="1" id="KW-0812">Transmembrane</keyword>
<dbReference type="RefSeq" id="WP_073322032.1">
    <property type="nucleotide sequence ID" value="NZ_FQWD01000003.1"/>
</dbReference>
<dbReference type="OrthoDB" id="6386353at2"/>
<keyword evidence="1" id="KW-0472">Membrane</keyword>